<dbReference type="Gene3D" id="1.10.260.40">
    <property type="entry name" value="lambda repressor-like DNA-binding domains"/>
    <property type="match status" value="1"/>
</dbReference>
<feature type="domain" description="HTH cro/C1-type" evidence="2">
    <location>
        <begin position="34"/>
        <end position="81"/>
    </location>
</feature>
<dbReference type="InterPro" id="IPR041413">
    <property type="entry name" value="MLTR_LBD"/>
</dbReference>
<keyword evidence="4" id="KW-1185">Reference proteome</keyword>
<evidence type="ECO:0000259" key="2">
    <source>
        <dbReference type="PROSITE" id="PS50943"/>
    </source>
</evidence>
<dbReference type="Gene3D" id="3.30.450.180">
    <property type="match status" value="1"/>
</dbReference>
<dbReference type="SUPFAM" id="SSF47413">
    <property type="entry name" value="lambda repressor-like DNA-binding domains"/>
    <property type="match status" value="1"/>
</dbReference>
<dbReference type="RefSeq" id="WP_425308058.1">
    <property type="nucleotide sequence ID" value="NZ_CP154795.1"/>
</dbReference>
<protein>
    <submittedName>
        <fullName evidence="3">Helix-turn-helix transcriptional regulator</fullName>
    </submittedName>
</protein>
<proteinExistence type="predicted"/>
<dbReference type="PANTHER" id="PTHR35010:SF2">
    <property type="entry name" value="BLL4672 PROTEIN"/>
    <property type="match status" value="1"/>
</dbReference>
<dbReference type="SMART" id="SM00530">
    <property type="entry name" value="HTH_XRE"/>
    <property type="match status" value="1"/>
</dbReference>
<organism evidence="3 4">
    <name type="scientific">Ammonicoccus fulvus</name>
    <dbReference type="NCBI Taxonomy" id="3138240"/>
    <lineage>
        <taxon>Bacteria</taxon>
        <taxon>Bacillati</taxon>
        <taxon>Actinomycetota</taxon>
        <taxon>Actinomycetes</taxon>
        <taxon>Propionibacteriales</taxon>
        <taxon>Propionibacteriaceae</taxon>
        <taxon>Ammonicoccus</taxon>
    </lineage>
</organism>
<evidence type="ECO:0000313" key="3">
    <source>
        <dbReference type="EMBL" id="XAN06626.1"/>
    </source>
</evidence>
<dbReference type="Pfam" id="PF17765">
    <property type="entry name" value="MLTR_LBD"/>
    <property type="match status" value="1"/>
</dbReference>
<dbReference type="InterPro" id="IPR001387">
    <property type="entry name" value="Cro/C1-type_HTH"/>
</dbReference>
<dbReference type="Proteomes" id="UP001442841">
    <property type="component" value="Chromosome"/>
</dbReference>
<evidence type="ECO:0000313" key="4">
    <source>
        <dbReference type="Proteomes" id="UP001442841"/>
    </source>
</evidence>
<dbReference type="CDD" id="cd00093">
    <property type="entry name" value="HTH_XRE"/>
    <property type="match status" value="1"/>
</dbReference>
<dbReference type="EMBL" id="CP154795">
    <property type="protein sequence ID" value="XAN06626.1"/>
    <property type="molecule type" value="Genomic_DNA"/>
</dbReference>
<accession>A0ABZ3FKR1</accession>
<reference evidence="3 4" key="1">
    <citation type="submission" date="2024-04" db="EMBL/GenBank/DDBJ databases">
        <title>Isolation of an actinomycete strain from pig manure.</title>
        <authorList>
            <person name="Gong T."/>
            <person name="Yu Z."/>
            <person name="An M."/>
            <person name="Wei C."/>
            <person name="Yang W."/>
            <person name="Liu L."/>
        </authorList>
    </citation>
    <scope>NUCLEOTIDE SEQUENCE [LARGE SCALE GENOMIC DNA]</scope>
    <source>
        <strain evidence="3 4">ZF39</strain>
    </source>
</reference>
<dbReference type="InterPro" id="IPR010982">
    <property type="entry name" value="Lambda_DNA-bd_dom_sf"/>
</dbReference>
<feature type="region of interest" description="Disordered" evidence="1">
    <location>
        <begin position="276"/>
        <end position="298"/>
    </location>
</feature>
<gene>
    <name evidence="3" type="ORF">AADG42_04655</name>
</gene>
<name>A0ABZ3FKR1_9ACTN</name>
<dbReference type="PROSITE" id="PS50943">
    <property type="entry name" value="HTH_CROC1"/>
    <property type="match status" value="1"/>
</dbReference>
<evidence type="ECO:0000256" key="1">
    <source>
        <dbReference type="SAM" id="MobiDB-lite"/>
    </source>
</evidence>
<dbReference type="PANTHER" id="PTHR35010">
    <property type="entry name" value="BLL4672 PROTEIN-RELATED"/>
    <property type="match status" value="1"/>
</dbReference>
<dbReference type="Pfam" id="PF13560">
    <property type="entry name" value="HTH_31"/>
    <property type="match status" value="1"/>
</dbReference>
<sequence>MARNELGEFLKARRAAVAPDPRLLGDLRPRRVPGLRREEVAQLAGLSADYYTRLEQGRHRSPSEAVLNGLAEALELDTSARQHLFALARAAAGGTGPKPTDRVQRVRPSLHQLLESLTDLPAFVRGRRTDVLAMNPLARFVLHDFTAEPVRRRNLVRWALLDPEARTRYRDWEQVVSAMVGTLRMDAGRHPDDPLLKELVGELAVQSEEFRQWWAEQRVVERTAGTKRFNHPMVGELDVDFEALDVAGESDQTLFIYTTRPGSESERRMRVLAGWVNEQQESPAAGQGLPAEVSDPRE</sequence>